<dbReference type="EMBL" id="CM011692">
    <property type="protein sequence ID" value="TMS06913.1"/>
    <property type="molecule type" value="Genomic_DNA"/>
</dbReference>
<comment type="caution">
    <text evidence="1">The sequence shown here is derived from an EMBL/GenBank/DDBJ whole genome shotgun (WGS) entry which is preliminary data.</text>
</comment>
<accession>A0ACD3QIH3</accession>
<sequence length="1660" mass="178150">TPLSAHLLSVTLSPPCSAAFLWRVLKKPARGFYQEDNEQKFSLHFTELIIFLQKQIEWSTATSAQGAPFAVSVIEDEEASVVTAWIQSWSIGKENFEHVRQFLYSLTQALHQVGGDRFKFALVTYNYKPETEFQLNSYSTTQGVLSHIKAMSYRGGGTRTGLGLDFLIRTHLTTAAGSRAVEGVAQVVVVLTDGRSQDDVAMPAQVLRFAGVEVFAVGVQDAVDSELREMASHPHNTHVFNVHSFLTLRDIIQDLVVGLCGAVTRSGGAPVANEAPVAGGGTVQENLITTLTELSDDDIARMQPVYPTYEVMPAPAAEGEKRDVVFLIDGTTAVRSEFPSIREMIRRVVEKLDVGMDKVRVSVVQYSDDAKVEFLLNEHSTKDEVRQAVSKLRSRGGSRLNTGRALEWVSKNIYHRSAGSRIEDGVPQFLILVTGGKSTDDVSTAADQLKRNHVAPLAIGSRNADVDELRQISLKPELTYTVDSFHQLQNVEPQLINSVKTISTSDIIASYVPPSVDIENLNLGKKDIIFLIDSSENTGAAGLAHIRDFILNIVKQLDVHPDQVRVAVVQYADRVKTEFSLNRHRDKASVLSNIKRLRQMGGRSSDLADAIQYVMDNELKPSAGVRPTEASQHLVVLTGGRSSQDVSLYGPLLKNSRVNCIGVGAGPNTKQLTQITTTPEDFLQVHTLPGLPTINERFIARLSGDIPEGPDIEEPTGLPPPKKADIVFLVDGSINLGRQNFKEVMLFISNLIDLFFTERDNLRIGLAHYAADVTDAFYLNTYKDRQDIMDAIDQVEYKGGNKINTGAAIRYIQNVYFTKEKGSRADEGTPQILMVINGGSSADDSKTAVLGLKQRGVRVFAIGVGNTELTELESLASESTTVARALTIQQLSDLNEQILETLDDEVKGKLCVGVPDTPKSCNIEVLVGFDVSAQNIFSAQTNLQNKMGAILQRISKMAAISCSSGEIPSVQVGMLAMDSASEPVQLDFTNNADELFEGFKALRSRGPFVLNGKTISAYTNRFRSRHDNVIKVVIHLTDGVDAPYAEMKRRVDELRESGVNSFILVGLERVPRFEEALQLEFGRGFKYTRPLRVNIMDLDYELMEELDNIAERECCGVPCKCTGARGDRGAVGLPGPKGGPGLSGSQGHPGDEGGPGERGPPGVNGTQGFQGCPGPRGVKGKSGVAGPPGGRGQPGREGPKGIKGQAGDRGEIGIRGDPGTTGKDNNRAGPKGDPGDAGPVGDPGEEGKKGTPGEVGRPGNNGRRGPPGQAGTPGKPGADGVLGEPGIGGSRGPSGPNGAPGPRGEDGNPGPRGPGGDPGPAGEKGRRGALGRKGEPGQPGPKGGIGPLGPRGESGEDGRDGFGIPGPRGRKGDEGFPGYPGPKGAAGDHGTKGGPGPTGNRGQRGVSGGIGSGGQKGEVGYPGPYGQKGPRGPGVVQCDLVKKIRDNCPCCYGQQECPLYPTELAFALDVSMANGRPTFNNMRDTVLRLLRDITITESNCPRGARVALTLYNDEVTTEIRFADAMKKRALLQHIEGLQTLQTRKQRNLELAMSFVAQNTFKRVRSGFLMRKVAIFFVGGPISQARTLTNAALRLHDAGIATLFLVNREGQCTQQSTAGQQHSTGPGDCPSQPWKFTVQFSHPKDYELPCLPRHLLSRPNV</sequence>
<proteinExistence type="predicted"/>
<evidence type="ECO:0000313" key="1">
    <source>
        <dbReference type="EMBL" id="TMS06913.1"/>
    </source>
</evidence>
<reference evidence="1" key="1">
    <citation type="submission" date="2018-11" db="EMBL/GenBank/DDBJ databases">
        <title>The sequence and de novo assembly of Larimichthys crocea genome using PacBio and Hi-C technologies.</title>
        <authorList>
            <person name="Xu P."/>
            <person name="Chen B."/>
            <person name="Zhou Z."/>
            <person name="Ke Q."/>
            <person name="Wu Y."/>
            <person name="Bai H."/>
            <person name="Pu F."/>
        </authorList>
    </citation>
    <scope>NUCLEOTIDE SEQUENCE</scope>
    <source>
        <tissue evidence="1">Muscle</tissue>
    </source>
</reference>
<evidence type="ECO:0000313" key="2">
    <source>
        <dbReference type="Proteomes" id="UP000793456"/>
    </source>
</evidence>
<feature type="non-terminal residue" evidence="1">
    <location>
        <position position="1"/>
    </location>
</feature>
<keyword evidence="2" id="KW-1185">Reference proteome</keyword>
<protein>
    <submittedName>
        <fullName evidence="1">Uncharacterized protein</fullName>
    </submittedName>
</protein>
<organism evidence="1 2">
    <name type="scientific">Larimichthys crocea</name>
    <name type="common">Large yellow croaker</name>
    <name type="synonym">Pseudosciaena crocea</name>
    <dbReference type="NCBI Taxonomy" id="215358"/>
    <lineage>
        <taxon>Eukaryota</taxon>
        <taxon>Metazoa</taxon>
        <taxon>Chordata</taxon>
        <taxon>Craniata</taxon>
        <taxon>Vertebrata</taxon>
        <taxon>Euteleostomi</taxon>
        <taxon>Actinopterygii</taxon>
        <taxon>Neopterygii</taxon>
        <taxon>Teleostei</taxon>
        <taxon>Neoteleostei</taxon>
        <taxon>Acanthomorphata</taxon>
        <taxon>Eupercaria</taxon>
        <taxon>Sciaenidae</taxon>
        <taxon>Larimichthys</taxon>
    </lineage>
</organism>
<dbReference type="Proteomes" id="UP000793456">
    <property type="component" value="Chromosome XIX"/>
</dbReference>
<gene>
    <name evidence="1" type="ORF">E3U43_016672</name>
</gene>
<name>A0ACD3QIH3_LARCR</name>